<sequence>MLAVSVAVSAQSGGTTTETYTYDARGQLVDVQRSGGVNHGIRTEYTYDAALNRIRKKVTGA</sequence>
<organism evidence="1 2">
    <name type="scientific">Glycocaulis abyssi</name>
    <dbReference type="NCBI Taxonomy" id="1433403"/>
    <lineage>
        <taxon>Bacteria</taxon>
        <taxon>Pseudomonadati</taxon>
        <taxon>Pseudomonadota</taxon>
        <taxon>Alphaproteobacteria</taxon>
        <taxon>Maricaulales</taxon>
        <taxon>Maricaulaceae</taxon>
        <taxon>Glycocaulis</taxon>
    </lineage>
</organism>
<keyword evidence="2" id="KW-1185">Reference proteome</keyword>
<evidence type="ECO:0000313" key="1">
    <source>
        <dbReference type="EMBL" id="MFC4726534.1"/>
    </source>
</evidence>
<gene>
    <name evidence="1" type="ORF">ACFPB0_14680</name>
</gene>
<dbReference type="Gene3D" id="2.180.10.10">
    <property type="entry name" value="RHS repeat-associated core"/>
    <property type="match status" value="1"/>
</dbReference>
<reference evidence="2" key="1">
    <citation type="journal article" date="2019" name="Int. J. Syst. Evol. Microbiol.">
        <title>The Global Catalogue of Microorganisms (GCM) 10K type strain sequencing project: providing services to taxonomists for standard genome sequencing and annotation.</title>
        <authorList>
            <consortium name="The Broad Institute Genomics Platform"/>
            <consortium name="The Broad Institute Genome Sequencing Center for Infectious Disease"/>
            <person name="Wu L."/>
            <person name="Ma J."/>
        </authorList>
    </citation>
    <scope>NUCLEOTIDE SEQUENCE [LARGE SCALE GENOMIC DNA]</scope>
    <source>
        <strain evidence="2">CCUG 62981</strain>
    </source>
</reference>
<accession>A0ABV9NGE7</accession>
<protein>
    <recommendedName>
        <fullName evidence="3">RHS repeat protein</fullName>
    </recommendedName>
</protein>
<dbReference type="EMBL" id="JBHSGQ010000022">
    <property type="protein sequence ID" value="MFC4726534.1"/>
    <property type="molecule type" value="Genomic_DNA"/>
</dbReference>
<dbReference type="RefSeq" id="WP_382437102.1">
    <property type="nucleotide sequence ID" value="NZ_JBHSGQ010000022.1"/>
</dbReference>
<proteinExistence type="predicted"/>
<comment type="caution">
    <text evidence="1">The sequence shown here is derived from an EMBL/GenBank/DDBJ whole genome shotgun (WGS) entry which is preliminary data.</text>
</comment>
<dbReference type="Proteomes" id="UP001596024">
    <property type="component" value="Unassembled WGS sequence"/>
</dbReference>
<name>A0ABV9NGE7_9PROT</name>
<evidence type="ECO:0008006" key="3">
    <source>
        <dbReference type="Google" id="ProtNLM"/>
    </source>
</evidence>
<evidence type="ECO:0000313" key="2">
    <source>
        <dbReference type="Proteomes" id="UP001596024"/>
    </source>
</evidence>